<sequence length="753" mass="87858">MKSKIYSVDSSIIILIISTYEIYKMDGIGLYHTFLQTHQPQLKSSGIPKIFWEAVFNKLKNQDFDAGLVFQLARIDYEDNEREPIDPVWKLFVSAENGISVRDPNNIYLVDHAWSYDTLHARQNLTNVPGLLDRMCSLMGYDIENEEQEKIEYVLKEMWRYNQSFSLNSGSVEDRMPIWYIMDELGSAINHSDDPNFRTVPFLYLPEGVTYTLLFPVKNVKFEEEVTRDFVEGQTNDLKKRQALLLPWVDNSFINKSFIQEKPNEDYFLAGHILENMPEKINVEAIVRRPNEKLKVYSQYNYVNNYLTDSAFEIVEREEDADILWYTSHFKEYKELSIRAPHVFVNQFPFENVLTIKDLLCIVCRRKALEKSYDADTLETYPVWLPTTFNLSTELVQFVAYFEQRESKNLENFWICKPWNLARGLDTHITSNLFHILRLPSTGPKIAQRYISKPVLYDRPDVGLVKFDIRYVVMLRSVSPLKAYAYANFFLRFANKEFALNNFDVYEQHFTVMNYSENTQLCHLKCADFILEWEKQYPDYPWTTFVEPTILSMFKDVFEAAVAAQPPKGIAHSPQSRAVYAVDLMLEWKKDKMQPVLLEVNFAPDCKRACEYYPDFYNDIFRCLFLDDYHSDVFHDLFPVKQLEQFHDIAHGHHVTWCSGTIGLDTVNGERPIHGTTYNISPVVDIFIPFLLDDVSLHFVFITQLKFIARPLGLSASTTIIPGNNGIAQCILLIIFVSVIRLFDNAAQQCTYP</sequence>
<dbReference type="InterPro" id="IPR046341">
    <property type="entry name" value="SET_dom_sf"/>
</dbReference>
<dbReference type="InterPro" id="IPR027749">
    <property type="entry name" value="TTLL12"/>
</dbReference>
<dbReference type="InterPro" id="IPR004344">
    <property type="entry name" value="TTL/TTLL_fam"/>
</dbReference>
<dbReference type="PANTHER" id="PTHR46088:SF1">
    <property type="entry name" value="TUBULIN--TYROSINE LIGASE-LIKE PROTEIN 12"/>
    <property type="match status" value="1"/>
</dbReference>
<dbReference type="Proteomes" id="UP000614350">
    <property type="component" value="Unassembled WGS sequence"/>
</dbReference>
<dbReference type="PROSITE" id="PS51221">
    <property type="entry name" value="TTL"/>
    <property type="match status" value="1"/>
</dbReference>
<dbReference type="InterPro" id="IPR057954">
    <property type="entry name" value="SET_TTL12"/>
</dbReference>
<keyword evidence="3" id="KW-1185">Reference proteome</keyword>
<accession>A0A834KLZ2</accession>
<evidence type="ECO:0000313" key="2">
    <source>
        <dbReference type="EMBL" id="KAF7408266.1"/>
    </source>
</evidence>
<reference evidence="2" key="1">
    <citation type="journal article" date="2020" name="G3 (Bethesda)">
        <title>High-Quality Assemblies for Three Invasive Social Wasps from the &lt;i&gt;Vespula&lt;/i&gt; Genus.</title>
        <authorList>
            <person name="Harrop T.W.R."/>
            <person name="Guhlin J."/>
            <person name="McLaughlin G.M."/>
            <person name="Permina E."/>
            <person name="Stockwell P."/>
            <person name="Gilligan J."/>
            <person name="Le Lec M.F."/>
            <person name="Gruber M.A.M."/>
            <person name="Quinn O."/>
            <person name="Lovegrove M."/>
            <person name="Duncan E.J."/>
            <person name="Remnant E.J."/>
            <person name="Van Eeckhoven J."/>
            <person name="Graham B."/>
            <person name="Knapp R.A."/>
            <person name="Langford K.W."/>
            <person name="Kronenberg Z."/>
            <person name="Press M.O."/>
            <person name="Eacker S.M."/>
            <person name="Wilson-Rankin E.E."/>
            <person name="Purcell J."/>
            <person name="Lester P.J."/>
            <person name="Dearden P.K."/>
        </authorList>
    </citation>
    <scope>NUCLEOTIDE SEQUENCE</scope>
    <source>
        <strain evidence="2">Marl-1</strain>
    </source>
</reference>
<protein>
    <recommendedName>
        <fullName evidence="1">Tubulin--tyrosine ligase-like protein 12 SET-like domain-containing protein</fullName>
    </recommendedName>
</protein>
<dbReference type="Pfam" id="PF03133">
    <property type="entry name" value="TTL"/>
    <property type="match status" value="1"/>
</dbReference>
<gene>
    <name evidence="2" type="ORF">HZH66_002803</name>
</gene>
<dbReference type="SUPFAM" id="SSF82199">
    <property type="entry name" value="SET domain"/>
    <property type="match status" value="1"/>
</dbReference>
<evidence type="ECO:0000259" key="1">
    <source>
        <dbReference type="Pfam" id="PF25556"/>
    </source>
</evidence>
<proteinExistence type="predicted"/>
<dbReference type="EMBL" id="JACSEA010000002">
    <property type="protein sequence ID" value="KAF7408266.1"/>
    <property type="molecule type" value="Genomic_DNA"/>
</dbReference>
<dbReference type="AlphaFoldDB" id="A0A834KLZ2"/>
<comment type="caution">
    <text evidence="2">The sequence shown here is derived from an EMBL/GenBank/DDBJ whole genome shotgun (WGS) entry which is preliminary data.</text>
</comment>
<organism evidence="2 3">
    <name type="scientific">Vespula vulgaris</name>
    <name type="common">Yellow jacket</name>
    <name type="synonym">Wasp</name>
    <dbReference type="NCBI Taxonomy" id="7454"/>
    <lineage>
        <taxon>Eukaryota</taxon>
        <taxon>Metazoa</taxon>
        <taxon>Ecdysozoa</taxon>
        <taxon>Arthropoda</taxon>
        <taxon>Hexapoda</taxon>
        <taxon>Insecta</taxon>
        <taxon>Pterygota</taxon>
        <taxon>Neoptera</taxon>
        <taxon>Endopterygota</taxon>
        <taxon>Hymenoptera</taxon>
        <taxon>Apocrita</taxon>
        <taxon>Aculeata</taxon>
        <taxon>Vespoidea</taxon>
        <taxon>Vespidae</taxon>
        <taxon>Vespinae</taxon>
        <taxon>Vespula</taxon>
    </lineage>
</organism>
<dbReference type="GO" id="GO:0005737">
    <property type="term" value="C:cytoplasm"/>
    <property type="evidence" value="ECO:0007669"/>
    <property type="project" value="TreeGrafter"/>
</dbReference>
<name>A0A834KLZ2_VESVU</name>
<dbReference type="Pfam" id="PF25556">
    <property type="entry name" value="SET_TTL"/>
    <property type="match status" value="1"/>
</dbReference>
<dbReference type="Gene3D" id="3.30.470.20">
    <property type="entry name" value="ATP-grasp fold, B domain"/>
    <property type="match status" value="1"/>
</dbReference>
<evidence type="ECO:0000313" key="3">
    <source>
        <dbReference type="Proteomes" id="UP000614350"/>
    </source>
</evidence>
<dbReference type="PANTHER" id="PTHR46088">
    <property type="entry name" value="TUBULIN--TYROSINE LIGASE-LIKE PROTEIN 12"/>
    <property type="match status" value="1"/>
</dbReference>
<feature type="domain" description="Tubulin--tyrosine ligase-like protein 12 SET-like" evidence="1">
    <location>
        <begin position="87"/>
        <end position="251"/>
    </location>
</feature>